<proteinExistence type="predicted"/>
<accession>A0A650GE07</accession>
<organism evidence="2 3">
    <name type="scientific">Beggiatoa leptomitoformis</name>
    <dbReference type="NCBI Taxonomy" id="288004"/>
    <lineage>
        <taxon>Bacteria</taxon>
        <taxon>Pseudomonadati</taxon>
        <taxon>Pseudomonadota</taxon>
        <taxon>Gammaproteobacteria</taxon>
        <taxon>Thiotrichales</taxon>
        <taxon>Thiotrichaceae</taxon>
        <taxon>Beggiatoa</taxon>
    </lineage>
</organism>
<sequence>MSLTGAAGFIGRQCIVPSLNKGYEVHAVYSQINPCLHHEHLYWHQANLLEDAQLKSLIATVKPSHLLHFAWYAVPGKYWTAKENFEWLQASIALLRFDNYFTR</sequence>
<keyword evidence="3" id="KW-1185">Reference proteome</keyword>
<dbReference type="Proteomes" id="UP000234271">
    <property type="component" value="Chromosome"/>
</dbReference>
<dbReference type="Gene3D" id="3.40.50.720">
    <property type="entry name" value="NAD(P)-binding Rossmann-like Domain"/>
    <property type="match status" value="1"/>
</dbReference>
<protein>
    <submittedName>
        <fullName evidence="2">NAD-dependent epimerase/dehydratase family protein</fullName>
    </submittedName>
</protein>
<name>A0A650GE07_9GAMM</name>
<dbReference type="EMBL" id="CP018889">
    <property type="protein sequence ID" value="QGX04118.1"/>
    <property type="molecule type" value="Genomic_DNA"/>
</dbReference>
<evidence type="ECO:0000313" key="3">
    <source>
        <dbReference type="Proteomes" id="UP000234271"/>
    </source>
</evidence>
<gene>
    <name evidence="2" type="ORF">BLE401_09665</name>
</gene>
<evidence type="ECO:0000313" key="2">
    <source>
        <dbReference type="EMBL" id="QGX04118.1"/>
    </source>
</evidence>
<dbReference type="InterPro" id="IPR001509">
    <property type="entry name" value="Epimerase_deHydtase"/>
</dbReference>
<reference evidence="3" key="1">
    <citation type="submission" date="2016-12" db="EMBL/GenBank/DDBJ databases">
        <title>Complete Genome Sequence of Beggiatoa leptomitiformis D-401.</title>
        <authorList>
            <person name="Fomenkov A."/>
            <person name="Vincze T."/>
            <person name="Grabovich M."/>
            <person name="Anton B.P."/>
            <person name="Dubinina G."/>
            <person name="Orlova M."/>
            <person name="Belousova E."/>
            <person name="Roberts R.J."/>
        </authorList>
    </citation>
    <scope>NUCLEOTIDE SEQUENCE [LARGE SCALE GENOMIC DNA]</scope>
    <source>
        <strain evidence="3">D-401</strain>
    </source>
</reference>
<evidence type="ECO:0000259" key="1">
    <source>
        <dbReference type="Pfam" id="PF01370"/>
    </source>
</evidence>
<dbReference type="AlphaFoldDB" id="A0A650GE07"/>
<dbReference type="InterPro" id="IPR036291">
    <property type="entry name" value="NAD(P)-bd_dom_sf"/>
</dbReference>
<feature type="domain" description="NAD-dependent epimerase/dehydratase" evidence="1">
    <location>
        <begin position="3"/>
        <end position="85"/>
    </location>
</feature>
<dbReference type="SUPFAM" id="SSF51735">
    <property type="entry name" value="NAD(P)-binding Rossmann-fold domains"/>
    <property type="match status" value="1"/>
</dbReference>
<dbReference type="RefSeq" id="WP_083991540.1">
    <property type="nucleotide sequence ID" value="NZ_CP012373.2"/>
</dbReference>
<dbReference type="Pfam" id="PF01370">
    <property type="entry name" value="Epimerase"/>
    <property type="match status" value="1"/>
</dbReference>
<dbReference type="OrthoDB" id="9779041at2"/>